<accession>A0ACB0ZTH3</accession>
<sequence>MLKIVYNEAITKGETECPICQQEYKEGEQLEITECGHFYHQDCIMRWFTMEGGRNHGTCPTCRSVLKISVHPEIAEINKKLEKVGLGFKTKKFRRND</sequence>
<evidence type="ECO:0000313" key="2">
    <source>
        <dbReference type="Proteomes" id="UP001497535"/>
    </source>
</evidence>
<proteinExistence type="predicted"/>
<gene>
    <name evidence="1" type="ORF">MENTE1834_LOCUS29711</name>
</gene>
<organism evidence="1 2">
    <name type="scientific">Meloidogyne enterolobii</name>
    <name type="common">Root-knot nematode worm</name>
    <name type="synonym">Meloidogyne mayaguensis</name>
    <dbReference type="NCBI Taxonomy" id="390850"/>
    <lineage>
        <taxon>Eukaryota</taxon>
        <taxon>Metazoa</taxon>
        <taxon>Ecdysozoa</taxon>
        <taxon>Nematoda</taxon>
        <taxon>Chromadorea</taxon>
        <taxon>Rhabditida</taxon>
        <taxon>Tylenchina</taxon>
        <taxon>Tylenchomorpha</taxon>
        <taxon>Tylenchoidea</taxon>
        <taxon>Meloidogynidae</taxon>
        <taxon>Meloidogyninae</taxon>
        <taxon>Meloidogyne</taxon>
    </lineage>
</organism>
<name>A0ACB0ZTH3_MELEN</name>
<reference evidence="1" key="1">
    <citation type="submission" date="2023-11" db="EMBL/GenBank/DDBJ databases">
        <authorList>
            <person name="Poullet M."/>
        </authorList>
    </citation>
    <scope>NUCLEOTIDE SEQUENCE</scope>
    <source>
        <strain evidence="1">E1834</strain>
    </source>
</reference>
<comment type="caution">
    <text evidence="1">The sequence shown here is derived from an EMBL/GenBank/DDBJ whole genome shotgun (WGS) entry which is preliminary data.</text>
</comment>
<keyword evidence="2" id="KW-1185">Reference proteome</keyword>
<protein>
    <submittedName>
        <fullName evidence="1">Uncharacterized protein</fullName>
    </submittedName>
</protein>
<evidence type="ECO:0000313" key="1">
    <source>
        <dbReference type="EMBL" id="CAK5082431.1"/>
    </source>
</evidence>
<dbReference type="Proteomes" id="UP001497535">
    <property type="component" value="Unassembled WGS sequence"/>
</dbReference>
<dbReference type="EMBL" id="CAVMJV010000047">
    <property type="protein sequence ID" value="CAK5082431.1"/>
    <property type="molecule type" value="Genomic_DNA"/>
</dbReference>